<evidence type="ECO:0000256" key="1">
    <source>
        <dbReference type="SAM" id="MobiDB-lite"/>
    </source>
</evidence>
<protein>
    <recommendedName>
        <fullName evidence="4">Serine-threonine/tyrosine-protein kinase catalytic domain-containing protein</fullName>
    </recommendedName>
</protein>
<dbReference type="STRING" id="109376.A0A0D3B2K8"/>
<sequence>MDPNLYGDYDSRSAWRALELAMSCANPSSAKRPSMSQLVVELKECLLSENSRRSVSRGMDSQTSSEVYDH</sequence>
<accession>A0A0D3B2K8</accession>
<dbReference type="HOGENOM" id="CLU_2985105_0_0_1"/>
<feature type="compositionally biased region" description="Polar residues" evidence="1">
    <location>
        <begin position="59"/>
        <end position="70"/>
    </location>
</feature>
<dbReference type="PANTHER" id="PTHR45631:SF133">
    <property type="entry name" value="PROTEIN KINASE DOMAIN-CONTAINING PROTEIN"/>
    <property type="match status" value="1"/>
</dbReference>
<name>A0A0D3B2K8_BRAOL</name>
<dbReference type="EnsemblPlants" id="Bo3g017880.1">
    <property type="protein sequence ID" value="Bo3g017880.1"/>
    <property type="gene ID" value="Bo3g017880"/>
</dbReference>
<dbReference type="AlphaFoldDB" id="A0A0D3B2K8"/>
<dbReference type="PANTHER" id="PTHR45631">
    <property type="entry name" value="OS07G0107800 PROTEIN-RELATED"/>
    <property type="match status" value="1"/>
</dbReference>
<keyword evidence="3" id="KW-1185">Reference proteome</keyword>
<reference evidence="2" key="2">
    <citation type="submission" date="2015-03" db="UniProtKB">
        <authorList>
            <consortium name="EnsemblPlants"/>
        </authorList>
    </citation>
    <scope>IDENTIFICATION</scope>
</reference>
<reference evidence="2 3" key="1">
    <citation type="journal article" date="2014" name="Genome Biol.">
        <title>Transcriptome and methylome profiling reveals relics of genome dominance in the mesopolyploid Brassica oleracea.</title>
        <authorList>
            <person name="Parkin I.A."/>
            <person name="Koh C."/>
            <person name="Tang H."/>
            <person name="Robinson S.J."/>
            <person name="Kagale S."/>
            <person name="Clarke W.E."/>
            <person name="Town C.D."/>
            <person name="Nixon J."/>
            <person name="Krishnakumar V."/>
            <person name="Bidwell S.L."/>
            <person name="Denoeud F."/>
            <person name="Belcram H."/>
            <person name="Links M.G."/>
            <person name="Just J."/>
            <person name="Clarke C."/>
            <person name="Bender T."/>
            <person name="Huebert T."/>
            <person name="Mason A.S."/>
            <person name="Pires J.C."/>
            <person name="Barker G."/>
            <person name="Moore J."/>
            <person name="Walley P.G."/>
            <person name="Manoli S."/>
            <person name="Batley J."/>
            <person name="Edwards D."/>
            <person name="Nelson M.N."/>
            <person name="Wang X."/>
            <person name="Paterson A.H."/>
            <person name="King G."/>
            <person name="Bancroft I."/>
            <person name="Chalhoub B."/>
            <person name="Sharpe A.G."/>
        </authorList>
    </citation>
    <scope>NUCLEOTIDE SEQUENCE</scope>
    <source>
        <strain evidence="2 3">cv. TO1000</strain>
    </source>
</reference>
<dbReference type="Gene3D" id="1.10.510.10">
    <property type="entry name" value="Transferase(Phosphotransferase) domain 1"/>
    <property type="match status" value="1"/>
</dbReference>
<feature type="region of interest" description="Disordered" evidence="1">
    <location>
        <begin position="51"/>
        <end position="70"/>
    </location>
</feature>
<dbReference type="Proteomes" id="UP000032141">
    <property type="component" value="Chromosome C3"/>
</dbReference>
<proteinExistence type="predicted"/>
<evidence type="ECO:0000313" key="3">
    <source>
        <dbReference type="Proteomes" id="UP000032141"/>
    </source>
</evidence>
<evidence type="ECO:0008006" key="4">
    <source>
        <dbReference type="Google" id="ProtNLM"/>
    </source>
</evidence>
<dbReference type="Gramene" id="Bo3g017880.1">
    <property type="protein sequence ID" value="Bo3g017880.1"/>
    <property type="gene ID" value="Bo3g017880"/>
</dbReference>
<evidence type="ECO:0000313" key="2">
    <source>
        <dbReference type="EnsemblPlants" id="Bo3g017880.1"/>
    </source>
</evidence>
<organism evidence="2 3">
    <name type="scientific">Brassica oleracea var. oleracea</name>
    <dbReference type="NCBI Taxonomy" id="109376"/>
    <lineage>
        <taxon>Eukaryota</taxon>
        <taxon>Viridiplantae</taxon>
        <taxon>Streptophyta</taxon>
        <taxon>Embryophyta</taxon>
        <taxon>Tracheophyta</taxon>
        <taxon>Spermatophyta</taxon>
        <taxon>Magnoliopsida</taxon>
        <taxon>eudicotyledons</taxon>
        <taxon>Gunneridae</taxon>
        <taxon>Pentapetalae</taxon>
        <taxon>rosids</taxon>
        <taxon>malvids</taxon>
        <taxon>Brassicales</taxon>
        <taxon>Brassicaceae</taxon>
        <taxon>Brassiceae</taxon>
        <taxon>Brassica</taxon>
    </lineage>
</organism>